<dbReference type="Proteomes" id="UP000267081">
    <property type="component" value="Unassembled WGS sequence"/>
</dbReference>
<organism evidence="2 3">
    <name type="scientific">Amycolatopsis eburnea</name>
    <dbReference type="NCBI Taxonomy" id="2267691"/>
    <lineage>
        <taxon>Bacteria</taxon>
        <taxon>Bacillati</taxon>
        <taxon>Actinomycetota</taxon>
        <taxon>Actinomycetes</taxon>
        <taxon>Pseudonocardiales</taxon>
        <taxon>Pseudonocardiaceae</taxon>
        <taxon>Amycolatopsis</taxon>
    </lineage>
</organism>
<feature type="region of interest" description="Disordered" evidence="1">
    <location>
        <begin position="47"/>
        <end position="78"/>
    </location>
</feature>
<proteinExistence type="predicted"/>
<gene>
    <name evidence="2" type="ORF">EIY87_38815</name>
</gene>
<dbReference type="AlphaFoldDB" id="A0A3R9FHN1"/>
<feature type="region of interest" description="Disordered" evidence="1">
    <location>
        <begin position="1"/>
        <end position="20"/>
    </location>
</feature>
<protein>
    <submittedName>
        <fullName evidence="2">Uncharacterized protein</fullName>
    </submittedName>
</protein>
<evidence type="ECO:0000313" key="3">
    <source>
        <dbReference type="Proteomes" id="UP000267081"/>
    </source>
</evidence>
<feature type="compositionally biased region" description="Low complexity" evidence="1">
    <location>
        <begin position="65"/>
        <end position="78"/>
    </location>
</feature>
<sequence length="78" mass="8337">MADHASTPRHRRRRENGVARGIFDEARRADLVQRHLRKLHHLAFRAAAEHSGTGPPAGALSSSDPTPGEAAPPTAEAA</sequence>
<dbReference type="RefSeq" id="WP_125314892.1">
    <property type="nucleotide sequence ID" value="NZ_RSEC01000060.1"/>
</dbReference>
<keyword evidence="3" id="KW-1185">Reference proteome</keyword>
<dbReference type="OrthoDB" id="3638795at2"/>
<dbReference type="EMBL" id="RSEC01000060">
    <property type="protein sequence ID" value="RSD10749.1"/>
    <property type="molecule type" value="Genomic_DNA"/>
</dbReference>
<accession>A0A3R9FHN1</accession>
<evidence type="ECO:0000256" key="1">
    <source>
        <dbReference type="SAM" id="MobiDB-lite"/>
    </source>
</evidence>
<evidence type="ECO:0000313" key="2">
    <source>
        <dbReference type="EMBL" id="RSD10749.1"/>
    </source>
</evidence>
<reference evidence="2 3" key="1">
    <citation type="submission" date="2018-12" db="EMBL/GenBank/DDBJ databases">
        <title>Amycolatopsis eburnea sp. nov. actinomycete associate with arbuscular mycorrhiza fungal spore.</title>
        <authorList>
            <person name="Lumyong S."/>
            <person name="Chaiya L."/>
        </authorList>
    </citation>
    <scope>NUCLEOTIDE SEQUENCE [LARGE SCALE GENOMIC DNA]</scope>
    <source>
        <strain evidence="2 3">GLM-1</strain>
    </source>
</reference>
<comment type="caution">
    <text evidence="2">The sequence shown here is derived from an EMBL/GenBank/DDBJ whole genome shotgun (WGS) entry which is preliminary data.</text>
</comment>
<name>A0A3R9FHN1_9PSEU</name>